<name>A0ACC2D3S6_DIPCM</name>
<evidence type="ECO:0000313" key="1">
    <source>
        <dbReference type="EMBL" id="KAJ7548916.1"/>
    </source>
</evidence>
<proteinExistence type="predicted"/>
<protein>
    <submittedName>
        <fullName evidence="1">Uncharacterized protein</fullName>
    </submittedName>
</protein>
<dbReference type="EMBL" id="CM055098">
    <property type="protein sequence ID" value="KAJ7548916.1"/>
    <property type="molecule type" value="Genomic_DNA"/>
</dbReference>
<sequence>MLLKKRDDKTCLVTINLAPSPFPWPKRRGEPTPPLPRPLSPRSPNASSPNASSSSPSIALVATPPTSPSPSVSPPSPSSTPPPFAAQLRIGPAAAGGCASAPFRPRFLFLRPVLSPTLIPHPSLLPPFFLRWWTILAPKPSKPFLPVN</sequence>
<reference evidence="2" key="1">
    <citation type="journal article" date="2024" name="Proc. Natl. Acad. Sci. U.S.A.">
        <title>Extraordinary preservation of gene collinearity over three hundred million years revealed in homosporous lycophytes.</title>
        <authorList>
            <person name="Li C."/>
            <person name="Wickell D."/>
            <person name="Kuo L.Y."/>
            <person name="Chen X."/>
            <person name="Nie B."/>
            <person name="Liao X."/>
            <person name="Peng D."/>
            <person name="Ji J."/>
            <person name="Jenkins J."/>
            <person name="Williams M."/>
            <person name="Shu S."/>
            <person name="Plott C."/>
            <person name="Barry K."/>
            <person name="Rajasekar S."/>
            <person name="Grimwood J."/>
            <person name="Han X."/>
            <person name="Sun S."/>
            <person name="Hou Z."/>
            <person name="He W."/>
            <person name="Dai G."/>
            <person name="Sun C."/>
            <person name="Schmutz J."/>
            <person name="Leebens-Mack J.H."/>
            <person name="Li F.W."/>
            <person name="Wang L."/>
        </authorList>
    </citation>
    <scope>NUCLEOTIDE SEQUENCE [LARGE SCALE GENOMIC DNA]</scope>
    <source>
        <strain evidence="2">cv. PW_Plant_1</strain>
    </source>
</reference>
<accession>A0ACC2D3S6</accession>
<evidence type="ECO:0000313" key="2">
    <source>
        <dbReference type="Proteomes" id="UP001162992"/>
    </source>
</evidence>
<keyword evidence="2" id="KW-1185">Reference proteome</keyword>
<gene>
    <name evidence="1" type="ORF">O6H91_07G032800</name>
</gene>
<dbReference type="Proteomes" id="UP001162992">
    <property type="component" value="Chromosome 7"/>
</dbReference>
<organism evidence="1 2">
    <name type="scientific">Diphasiastrum complanatum</name>
    <name type="common">Issler's clubmoss</name>
    <name type="synonym">Lycopodium complanatum</name>
    <dbReference type="NCBI Taxonomy" id="34168"/>
    <lineage>
        <taxon>Eukaryota</taxon>
        <taxon>Viridiplantae</taxon>
        <taxon>Streptophyta</taxon>
        <taxon>Embryophyta</taxon>
        <taxon>Tracheophyta</taxon>
        <taxon>Lycopodiopsida</taxon>
        <taxon>Lycopodiales</taxon>
        <taxon>Lycopodiaceae</taxon>
        <taxon>Lycopodioideae</taxon>
        <taxon>Diphasiastrum</taxon>
    </lineage>
</organism>
<comment type="caution">
    <text evidence="1">The sequence shown here is derived from an EMBL/GenBank/DDBJ whole genome shotgun (WGS) entry which is preliminary data.</text>
</comment>